<protein>
    <submittedName>
        <fullName evidence="1">Uncharacterized protein</fullName>
    </submittedName>
</protein>
<proteinExistence type="predicted"/>
<sequence>MALWQADHHKTPSSHLHLGLWGFWRGGLQQRIRPTKMSPSDSSFKVLSPSLPQSTCNLLLLLITLRYSRLFWGRPQSLAGRYYPRWDTTSSSWYVIATPPSLVFCCGLRSSGAWWHDVGCRDCQSADIDEKEIRRHTPEELVMVLAEAKMP</sequence>
<dbReference type="AlphaFoldDB" id="A0A426Y055"/>
<accession>A0A426Y055</accession>
<evidence type="ECO:0000313" key="2">
    <source>
        <dbReference type="Proteomes" id="UP000287651"/>
    </source>
</evidence>
<reference evidence="1 2" key="1">
    <citation type="journal article" date="2014" name="Agronomy (Basel)">
        <title>A Draft Genome Sequence for Ensete ventricosum, the Drought-Tolerant Tree Against Hunger.</title>
        <authorList>
            <person name="Harrison J."/>
            <person name="Moore K.A."/>
            <person name="Paszkiewicz K."/>
            <person name="Jones T."/>
            <person name="Grant M."/>
            <person name="Ambacheew D."/>
            <person name="Muzemil S."/>
            <person name="Studholme D.J."/>
        </authorList>
    </citation>
    <scope>NUCLEOTIDE SEQUENCE [LARGE SCALE GENOMIC DNA]</scope>
</reference>
<dbReference type="EMBL" id="AMZH03016039">
    <property type="protein sequence ID" value="RRT45116.1"/>
    <property type="molecule type" value="Genomic_DNA"/>
</dbReference>
<dbReference type="Proteomes" id="UP000287651">
    <property type="component" value="Unassembled WGS sequence"/>
</dbReference>
<evidence type="ECO:0000313" key="1">
    <source>
        <dbReference type="EMBL" id="RRT45116.1"/>
    </source>
</evidence>
<gene>
    <name evidence="1" type="ORF">B296_00055348</name>
</gene>
<organism evidence="1 2">
    <name type="scientific">Ensete ventricosum</name>
    <name type="common">Abyssinian banana</name>
    <name type="synonym">Musa ensete</name>
    <dbReference type="NCBI Taxonomy" id="4639"/>
    <lineage>
        <taxon>Eukaryota</taxon>
        <taxon>Viridiplantae</taxon>
        <taxon>Streptophyta</taxon>
        <taxon>Embryophyta</taxon>
        <taxon>Tracheophyta</taxon>
        <taxon>Spermatophyta</taxon>
        <taxon>Magnoliopsida</taxon>
        <taxon>Liliopsida</taxon>
        <taxon>Zingiberales</taxon>
        <taxon>Musaceae</taxon>
        <taxon>Ensete</taxon>
    </lineage>
</organism>
<comment type="caution">
    <text evidence="1">The sequence shown here is derived from an EMBL/GenBank/DDBJ whole genome shotgun (WGS) entry which is preliminary data.</text>
</comment>
<name>A0A426Y055_ENSVE</name>